<evidence type="ECO:0000313" key="1">
    <source>
        <dbReference type="EMBL" id="ADE55293.1"/>
    </source>
</evidence>
<organism evidence="1 2">
    <name type="scientific">Coraliomargarita akajimensis (strain DSM 45221 / IAM 15411 / JCM 23193 / KCTC 12865 / 04OKA010-24)</name>
    <dbReference type="NCBI Taxonomy" id="583355"/>
    <lineage>
        <taxon>Bacteria</taxon>
        <taxon>Pseudomonadati</taxon>
        <taxon>Verrucomicrobiota</taxon>
        <taxon>Opitutia</taxon>
        <taxon>Puniceicoccales</taxon>
        <taxon>Coraliomargaritaceae</taxon>
        <taxon>Coraliomargarita</taxon>
    </lineage>
</organism>
<evidence type="ECO:0000313" key="2">
    <source>
        <dbReference type="Proteomes" id="UP000000925"/>
    </source>
</evidence>
<protein>
    <submittedName>
        <fullName evidence="1">Uncharacterized protein</fullName>
    </submittedName>
</protein>
<reference evidence="1 2" key="1">
    <citation type="journal article" date="2010" name="Stand. Genomic Sci.">
        <title>Complete genome sequence of Coraliomargarita akajimensis type strain (04OKA010-24).</title>
        <authorList>
            <person name="Mavromatis K."/>
            <person name="Abt B."/>
            <person name="Brambilla E."/>
            <person name="Lapidus A."/>
            <person name="Copeland A."/>
            <person name="Deshpande S."/>
            <person name="Nolan M."/>
            <person name="Lucas S."/>
            <person name="Tice H."/>
            <person name="Cheng J.F."/>
            <person name="Han C."/>
            <person name="Detter J.C."/>
            <person name="Woyke T."/>
            <person name="Goodwin L."/>
            <person name="Pitluck S."/>
            <person name="Held B."/>
            <person name="Brettin T."/>
            <person name="Tapia R."/>
            <person name="Ivanova N."/>
            <person name="Mikhailova N."/>
            <person name="Pati A."/>
            <person name="Liolios K."/>
            <person name="Chen A."/>
            <person name="Palaniappan K."/>
            <person name="Land M."/>
            <person name="Hauser L."/>
            <person name="Chang Y.J."/>
            <person name="Jeffries C.D."/>
            <person name="Rohde M."/>
            <person name="Goker M."/>
            <person name="Bristow J."/>
            <person name="Eisen J.A."/>
            <person name="Markowitz V."/>
            <person name="Hugenholtz P."/>
            <person name="Klenk H.P."/>
            <person name="Kyrpides N.C."/>
        </authorList>
    </citation>
    <scope>NUCLEOTIDE SEQUENCE [LARGE SCALE GENOMIC DNA]</scope>
    <source>
        <strain evidence="2">DSM 45221 / IAM 15411 / JCM 23193 / KCTC 12865</strain>
    </source>
</reference>
<dbReference type="Proteomes" id="UP000000925">
    <property type="component" value="Chromosome"/>
</dbReference>
<gene>
    <name evidence="1" type="ordered locus">Caka_2276</name>
</gene>
<dbReference type="AlphaFoldDB" id="D5EMQ3"/>
<accession>D5EMQ3</accession>
<dbReference type="KEGG" id="caa:Caka_2276"/>
<name>D5EMQ3_CORAD</name>
<sequence length="349" mass="38556">MLKSKTKGLFLDISEYAVLAARTSGYKLPIVVEELKELSLDEVSGPDDIRAFVEELVDFKGGGYFVSRCGVYPDERMVRFYEAESASKAKDFGFLAEVMQNDFGVDPETFNVSLLNAYDGSDYDGTGAACKQLVYCGAPNANFEKEQQRLLDAGVYPERLELSTVTTLGAVCDYARYAQIKGPVLVLELTSKAAMLSIQSGGHVDVARPIPYGLDSIYPLLQRELGLKDEASARKLFFSNTFDFAEMGSKLLRRITKEVQAAAGFYEVQTGQAIESVFLTVLPKNLSWIAKTLSDSLGLEVLRPDIEGWMESLNVKMSDSIDVSTLGGRWVGLFALMGEYHLREEVRGE</sequence>
<dbReference type="RefSeq" id="WP_013044015.1">
    <property type="nucleotide sequence ID" value="NC_014008.1"/>
</dbReference>
<dbReference type="STRING" id="583355.Caka_2276"/>
<proteinExistence type="predicted"/>
<dbReference type="OrthoDB" id="182536at2"/>
<keyword evidence="2" id="KW-1185">Reference proteome</keyword>
<dbReference type="eggNOG" id="ENOG5033UG5">
    <property type="taxonomic scope" value="Bacteria"/>
</dbReference>
<dbReference type="EMBL" id="CP001998">
    <property type="protein sequence ID" value="ADE55293.1"/>
    <property type="molecule type" value="Genomic_DNA"/>
</dbReference>
<dbReference type="HOGENOM" id="CLU_808786_0_0_0"/>